<dbReference type="GO" id="GO:0006879">
    <property type="term" value="P:intracellular iron ion homeostasis"/>
    <property type="evidence" value="ECO:0007669"/>
    <property type="project" value="TreeGrafter"/>
</dbReference>
<evidence type="ECO:0000313" key="11">
    <source>
        <dbReference type="Proteomes" id="UP000027920"/>
    </source>
</evidence>
<keyword evidence="7" id="KW-0539">Nucleus</keyword>
<name>A0A072PTR9_9EURO</name>
<dbReference type="RefSeq" id="XP_013266089.1">
    <property type="nucleotide sequence ID" value="XM_013410635.1"/>
</dbReference>
<dbReference type="InterPro" id="IPR001083">
    <property type="entry name" value="Cu_fist_DNA-bd_dom"/>
</dbReference>
<gene>
    <name evidence="10" type="ORF">A1O9_01477</name>
</gene>
<dbReference type="GO" id="GO:0006878">
    <property type="term" value="P:intracellular copper ion homeostasis"/>
    <property type="evidence" value="ECO:0007669"/>
    <property type="project" value="TreeGrafter"/>
</dbReference>
<keyword evidence="4" id="KW-0186">Copper</keyword>
<dbReference type="VEuPathDB" id="FungiDB:A1O9_01477"/>
<accession>A0A072PTR9</accession>
<dbReference type="InterPro" id="IPR036395">
    <property type="entry name" value="Cu_fist_DNA-bd_dom_sf"/>
</dbReference>
<evidence type="ECO:0000259" key="9">
    <source>
        <dbReference type="PROSITE" id="PS50073"/>
    </source>
</evidence>
<keyword evidence="6" id="KW-0804">Transcription</keyword>
<evidence type="ECO:0000256" key="7">
    <source>
        <dbReference type="ARBA" id="ARBA00023242"/>
    </source>
</evidence>
<dbReference type="GO" id="GO:0000981">
    <property type="term" value="F:DNA-binding transcription factor activity, RNA polymerase II-specific"/>
    <property type="evidence" value="ECO:0007669"/>
    <property type="project" value="TreeGrafter"/>
</dbReference>
<dbReference type="GeneID" id="25276423"/>
<dbReference type="PANTHER" id="PTHR28088">
    <property type="entry name" value="TRANSCRIPTIONAL ACTIVATOR HAA1-RELATED"/>
    <property type="match status" value="1"/>
</dbReference>
<dbReference type="Proteomes" id="UP000027920">
    <property type="component" value="Unassembled WGS sequence"/>
</dbReference>
<dbReference type="GO" id="GO:0005634">
    <property type="term" value="C:nucleus"/>
    <property type="evidence" value="ECO:0007669"/>
    <property type="project" value="UniProtKB-SubCell"/>
</dbReference>
<feature type="compositionally biased region" description="Low complexity" evidence="8">
    <location>
        <begin position="463"/>
        <end position="479"/>
    </location>
</feature>
<dbReference type="PANTHER" id="PTHR28088:SF5">
    <property type="entry name" value="TRANSCRIPTIONAL ACTIVATOR HAA1-RELATED"/>
    <property type="match status" value="1"/>
</dbReference>
<evidence type="ECO:0000256" key="1">
    <source>
        <dbReference type="ARBA" id="ARBA00004123"/>
    </source>
</evidence>
<dbReference type="GO" id="GO:0045944">
    <property type="term" value="P:positive regulation of transcription by RNA polymerase II"/>
    <property type="evidence" value="ECO:0007669"/>
    <property type="project" value="TreeGrafter"/>
</dbReference>
<evidence type="ECO:0000256" key="5">
    <source>
        <dbReference type="ARBA" id="ARBA00023015"/>
    </source>
</evidence>
<organism evidence="10 11">
    <name type="scientific">Exophiala aquamarina CBS 119918</name>
    <dbReference type="NCBI Taxonomy" id="1182545"/>
    <lineage>
        <taxon>Eukaryota</taxon>
        <taxon>Fungi</taxon>
        <taxon>Dikarya</taxon>
        <taxon>Ascomycota</taxon>
        <taxon>Pezizomycotina</taxon>
        <taxon>Eurotiomycetes</taxon>
        <taxon>Chaetothyriomycetidae</taxon>
        <taxon>Chaetothyriales</taxon>
        <taxon>Herpotrichiellaceae</taxon>
        <taxon>Exophiala</taxon>
    </lineage>
</organism>
<evidence type="ECO:0000256" key="6">
    <source>
        <dbReference type="ARBA" id="ARBA00023163"/>
    </source>
</evidence>
<feature type="compositionally biased region" description="Acidic residues" evidence="8">
    <location>
        <begin position="560"/>
        <end position="571"/>
    </location>
</feature>
<dbReference type="AlphaFoldDB" id="A0A072PTR9"/>
<sequence length="571" mass="63627">MLINGEKFACEACVRGHRVSSCHHQDRPLVHVNKKGRPVSQCHHCRGLRKARAQHVKCECHDKAHAKEDCPHDKNDAKPGTPPVQARPTQTNHPSEPHTCCCGHGSKCTCSLKKEHLDPVPEDIPQLIQPKDHPKHRPNHNSHESKPTVFTNGHHKPVHKFNDAHNQLGNPYKIPSRSHSLHGHRDIAQRSTDSLPLTKYSKPYHESPLHNSMTEAVETMQRKVKSEHASPVLGPQTYATNPAIRDLAIPNFDPNAYGYSPFGTESPNTQNHSLQNSQNASQQDLTQPEAIPESWFMTYEQAHEYTPPSFNYNDVSSVDWSTYNFDTGSASYTPPNNGNSPFLPQQPTCNPYDLSNQINRIGITSSSGEASEVEEQSPPNQWSNDRSVSNDRQVSVDGFNDFSSPGDDVSDKYRLSSASSYYGTPQANMLASDNLTALDIDDYIKRAEQETARMALQNQLAQMQMAQQEAQQPQQQPQPQTQPPSRLSSVSRGITPSISTPGSTATGEHSFTIREAQRYAHLDGYSPEPLFQQKRAITPTIADDPAWSVAPDMSNPESVLNDEGENEDWVR</sequence>
<dbReference type="FunFam" id="3.90.430.10:FF:000001">
    <property type="entry name" value="Copper fist DNA-binding protein"/>
    <property type="match status" value="1"/>
</dbReference>
<dbReference type="HOGENOM" id="CLU_022327_2_1_1"/>
<evidence type="ECO:0000313" key="10">
    <source>
        <dbReference type="EMBL" id="KEF63499.1"/>
    </source>
</evidence>
<keyword evidence="5" id="KW-0805">Transcription regulation</keyword>
<reference evidence="10 11" key="1">
    <citation type="submission" date="2013-03" db="EMBL/GenBank/DDBJ databases">
        <title>The Genome Sequence of Exophiala aquamarina CBS 119918.</title>
        <authorList>
            <consortium name="The Broad Institute Genomics Platform"/>
            <person name="Cuomo C."/>
            <person name="de Hoog S."/>
            <person name="Gorbushina A."/>
            <person name="Walker B."/>
            <person name="Young S.K."/>
            <person name="Zeng Q."/>
            <person name="Gargeya S."/>
            <person name="Fitzgerald M."/>
            <person name="Haas B."/>
            <person name="Abouelleil A."/>
            <person name="Allen A.W."/>
            <person name="Alvarado L."/>
            <person name="Arachchi H.M."/>
            <person name="Berlin A.M."/>
            <person name="Chapman S.B."/>
            <person name="Gainer-Dewar J."/>
            <person name="Goldberg J."/>
            <person name="Griggs A."/>
            <person name="Gujja S."/>
            <person name="Hansen M."/>
            <person name="Howarth C."/>
            <person name="Imamovic A."/>
            <person name="Ireland A."/>
            <person name="Larimer J."/>
            <person name="McCowan C."/>
            <person name="Murphy C."/>
            <person name="Pearson M."/>
            <person name="Poon T.W."/>
            <person name="Priest M."/>
            <person name="Roberts A."/>
            <person name="Saif S."/>
            <person name="Shea T."/>
            <person name="Sisk P."/>
            <person name="Sykes S."/>
            <person name="Wortman J."/>
            <person name="Nusbaum C."/>
            <person name="Birren B."/>
        </authorList>
    </citation>
    <scope>NUCLEOTIDE SEQUENCE [LARGE SCALE GENOMIC DNA]</scope>
    <source>
        <strain evidence="10 11">CBS 119918</strain>
    </source>
</reference>
<dbReference type="InterPro" id="IPR051763">
    <property type="entry name" value="Copper_Homeo_Regul"/>
</dbReference>
<feature type="domain" description="Copper-fist" evidence="9">
    <location>
        <begin position="1"/>
        <end position="39"/>
    </location>
</feature>
<feature type="compositionally biased region" description="Polar residues" evidence="8">
    <location>
        <begin position="377"/>
        <end position="393"/>
    </location>
</feature>
<feature type="region of interest" description="Disordered" evidence="8">
    <location>
        <begin position="258"/>
        <end position="286"/>
    </location>
</feature>
<evidence type="ECO:0000256" key="8">
    <source>
        <dbReference type="SAM" id="MobiDB-lite"/>
    </source>
</evidence>
<evidence type="ECO:0000256" key="3">
    <source>
        <dbReference type="ARBA" id="ARBA00022833"/>
    </source>
</evidence>
<proteinExistence type="predicted"/>
<evidence type="ECO:0000256" key="2">
    <source>
        <dbReference type="ARBA" id="ARBA00022723"/>
    </source>
</evidence>
<protein>
    <recommendedName>
        <fullName evidence="9">Copper-fist domain-containing protein</fullName>
    </recommendedName>
</protein>
<comment type="caution">
    <text evidence="10">The sequence shown here is derived from an EMBL/GenBank/DDBJ whole genome shotgun (WGS) entry which is preliminary data.</text>
</comment>
<keyword evidence="2" id="KW-0479">Metal-binding</keyword>
<feature type="region of interest" description="Disordered" evidence="8">
    <location>
        <begin position="331"/>
        <end position="354"/>
    </location>
</feature>
<dbReference type="SMART" id="SM00412">
    <property type="entry name" value="Cu_FIST"/>
    <property type="match status" value="1"/>
</dbReference>
<dbReference type="OrthoDB" id="5600085at2759"/>
<dbReference type="SUPFAM" id="SSF57879">
    <property type="entry name" value="Zinc domain conserved in yeast copper-regulated transcription factors"/>
    <property type="match status" value="1"/>
</dbReference>
<feature type="region of interest" description="Disordered" evidence="8">
    <location>
        <begin position="463"/>
        <end position="509"/>
    </location>
</feature>
<evidence type="ECO:0000256" key="4">
    <source>
        <dbReference type="ARBA" id="ARBA00023008"/>
    </source>
</evidence>
<feature type="region of interest" description="Disordered" evidence="8">
    <location>
        <begin position="69"/>
        <end position="96"/>
    </location>
</feature>
<dbReference type="EMBL" id="AMGV01000001">
    <property type="protein sequence ID" value="KEF63499.1"/>
    <property type="molecule type" value="Genomic_DNA"/>
</dbReference>
<feature type="region of interest" description="Disordered" evidence="8">
    <location>
        <begin position="366"/>
        <end position="412"/>
    </location>
</feature>
<keyword evidence="3" id="KW-0862">Zinc</keyword>
<dbReference type="Pfam" id="PF00649">
    <property type="entry name" value="Copper-fist"/>
    <property type="match status" value="1"/>
</dbReference>
<dbReference type="PROSITE" id="PS50073">
    <property type="entry name" value="COPPER_FIST_2"/>
    <property type="match status" value="1"/>
</dbReference>
<dbReference type="GO" id="GO:0005507">
    <property type="term" value="F:copper ion binding"/>
    <property type="evidence" value="ECO:0007669"/>
    <property type="project" value="InterPro"/>
</dbReference>
<dbReference type="Gene3D" id="3.90.430.10">
    <property type="entry name" value="Copper fist DNA-binding domain"/>
    <property type="match status" value="1"/>
</dbReference>
<comment type="subcellular location">
    <subcellularLocation>
        <location evidence="1">Nucleus</location>
    </subcellularLocation>
</comment>
<feature type="region of interest" description="Disordered" evidence="8">
    <location>
        <begin position="524"/>
        <end position="571"/>
    </location>
</feature>
<dbReference type="PRINTS" id="PR00617">
    <property type="entry name" value="COPPERFIST"/>
</dbReference>
<feature type="compositionally biased region" description="Polar residues" evidence="8">
    <location>
        <begin position="485"/>
        <end position="509"/>
    </location>
</feature>
<dbReference type="SMART" id="SM01090">
    <property type="entry name" value="Copper-fist"/>
    <property type="match status" value="1"/>
</dbReference>
<keyword evidence="11" id="KW-1185">Reference proteome</keyword>
<dbReference type="STRING" id="1182545.A0A072PTR9"/>
<dbReference type="GO" id="GO:0000978">
    <property type="term" value="F:RNA polymerase II cis-regulatory region sequence-specific DNA binding"/>
    <property type="evidence" value="ECO:0007669"/>
    <property type="project" value="TreeGrafter"/>
</dbReference>
<feature type="compositionally biased region" description="Polar residues" evidence="8">
    <location>
        <begin position="263"/>
        <end position="286"/>
    </location>
</feature>